<reference evidence="5" key="1">
    <citation type="submission" date="2024-02" db="UniProtKB">
        <authorList>
            <consortium name="WormBaseParasite"/>
        </authorList>
    </citation>
    <scope>IDENTIFICATION</scope>
</reference>
<dbReference type="SMART" id="SM00741">
    <property type="entry name" value="SapB"/>
    <property type="match status" value="1"/>
</dbReference>
<proteinExistence type="predicted"/>
<protein>
    <submittedName>
        <fullName evidence="5">Saposin B-type domain-containing protein</fullName>
    </submittedName>
</protein>
<dbReference type="Gene3D" id="1.10.225.10">
    <property type="entry name" value="Saposin-like"/>
    <property type="match status" value="1"/>
</dbReference>
<dbReference type="SUPFAM" id="SSF47862">
    <property type="entry name" value="Saposin"/>
    <property type="match status" value="1"/>
</dbReference>
<evidence type="ECO:0000256" key="2">
    <source>
        <dbReference type="SAM" id="SignalP"/>
    </source>
</evidence>
<dbReference type="InterPro" id="IPR008139">
    <property type="entry name" value="SaposinB_dom"/>
</dbReference>
<name>A0AAF3J8X3_9BILA</name>
<dbReference type="PROSITE" id="PS50015">
    <property type="entry name" value="SAP_B"/>
    <property type="match status" value="1"/>
</dbReference>
<keyword evidence="4" id="KW-1185">Reference proteome</keyword>
<evidence type="ECO:0000313" key="5">
    <source>
        <dbReference type="WBParaSite" id="MBELARI_LOCUS3858"/>
    </source>
</evidence>
<keyword evidence="2" id="KW-0732">Signal</keyword>
<evidence type="ECO:0000256" key="1">
    <source>
        <dbReference type="ARBA" id="ARBA00023157"/>
    </source>
</evidence>
<sequence length="99" mass="10842">MLKLLFLAILAIVVMSQETITCEFCKSGLVTIGKALVSNDALRATMSRQLADNCDSVPQEDMRDACRVVYGQNFDAMLTQIGQNPDAQPASMCQQMGYC</sequence>
<evidence type="ECO:0000313" key="4">
    <source>
        <dbReference type="Proteomes" id="UP000887575"/>
    </source>
</evidence>
<feature type="signal peptide" evidence="2">
    <location>
        <begin position="1"/>
        <end position="16"/>
    </location>
</feature>
<dbReference type="InterPro" id="IPR011001">
    <property type="entry name" value="Saposin-like"/>
</dbReference>
<dbReference type="AlphaFoldDB" id="A0AAF3J8X3"/>
<feature type="chain" id="PRO_5042162072" evidence="2">
    <location>
        <begin position="17"/>
        <end position="99"/>
    </location>
</feature>
<evidence type="ECO:0000259" key="3">
    <source>
        <dbReference type="PROSITE" id="PS50015"/>
    </source>
</evidence>
<feature type="domain" description="Saposin B-type" evidence="3">
    <location>
        <begin position="18"/>
        <end position="99"/>
    </location>
</feature>
<accession>A0AAF3J8X3</accession>
<dbReference type="WBParaSite" id="MBELARI_LOCUS3858">
    <property type="protein sequence ID" value="MBELARI_LOCUS3858"/>
    <property type="gene ID" value="MBELARI_LOCUS3858"/>
</dbReference>
<keyword evidence="1" id="KW-1015">Disulfide bond</keyword>
<organism evidence="4 5">
    <name type="scientific">Mesorhabditis belari</name>
    <dbReference type="NCBI Taxonomy" id="2138241"/>
    <lineage>
        <taxon>Eukaryota</taxon>
        <taxon>Metazoa</taxon>
        <taxon>Ecdysozoa</taxon>
        <taxon>Nematoda</taxon>
        <taxon>Chromadorea</taxon>
        <taxon>Rhabditida</taxon>
        <taxon>Rhabditina</taxon>
        <taxon>Rhabditomorpha</taxon>
        <taxon>Rhabditoidea</taxon>
        <taxon>Rhabditidae</taxon>
        <taxon>Mesorhabditinae</taxon>
        <taxon>Mesorhabditis</taxon>
    </lineage>
</organism>
<dbReference type="Proteomes" id="UP000887575">
    <property type="component" value="Unassembled WGS sequence"/>
</dbReference>